<organism evidence="2 3">
    <name type="scientific">Labilithrix luteola</name>
    <dbReference type="NCBI Taxonomy" id="1391654"/>
    <lineage>
        <taxon>Bacteria</taxon>
        <taxon>Pseudomonadati</taxon>
        <taxon>Myxococcota</taxon>
        <taxon>Polyangia</taxon>
        <taxon>Polyangiales</taxon>
        <taxon>Labilitrichaceae</taxon>
        <taxon>Labilithrix</taxon>
    </lineage>
</organism>
<keyword evidence="1" id="KW-0472">Membrane</keyword>
<name>A0A0K1Q4I8_9BACT</name>
<feature type="transmembrane region" description="Helical" evidence="1">
    <location>
        <begin position="21"/>
        <end position="40"/>
    </location>
</feature>
<keyword evidence="1" id="KW-0812">Transmembrane</keyword>
<evidence type="ECO:0008006" key="4">
    <source>
        <dbReference type="Google" id="ProtNLM"/>
    </source>
</evidence>
<dbReference type="Proteomes" id="UP000064967">
    <property type="component" value="Chromosome"/>
</dbReference>
<keyword evidence="3" id="KW-1185">Reference proteome</keyword>
<dbReference type="EMBL" id="CP012333">
    <property type="protein sequence ID" value="AKV00659.1"/>
    <property type="molecule type" value="Genomic_DNA"/>
</dbReference>
<gene>
    <name evidence="2" type="ORF">AKJ09_07322</name>
</gene>
<protein>
    <recommendedName>
        <fullName evidence="4">Transmembrane protein</fullName>
    </recommendedName>
</protein>
<evidence type="ECO:0000313" key="2">
    <source>
        <dbReference type="EMBL" id="AKV00659.1"/>
    </source>
</evidence>
<reference evidence="2 3" key="1">
    <citation type="submission" date="2015-08" db="EMBL/GenBank/DDBJ databases">
        <authorList>
            <person name="Babu N.S."/>
            <person name="Beckwith C.J."/>
            <person name="Beseler K.G."/>
            <person name="Brison A."/>
            <person name="Carone J.V."/>
            <person name="Caskin T.P."/>
            <person name="Diamond M."/>
            <person name="Durham M.E."/>
            <person name="Foxe J.M."/>
            <person name="Go M."/>
            <person name="Henderson B.A."/>
            <person name="Jones I.B."/>
            <person name="McGettigan J.A."/>
            <person name="Micheletti S.J."/>
            <person name="Nasrallah M.E."/>
            <person name="Ortiz D."/>
            <person name="Piller C.R."/>
            <person name="Privatt S.R."/>
            <person name="Schneider S.L."/>
            <person name="Sharp S."/>
            <person name="Smith T.C."/>
            <person name="Stanton J.D."/>
            <person name="Ullery H.E."/>
            <person name="Wilson R.J."/>
            <person name="Serrano M.G."/>
            <person name="Buck G."/>
            <person name="Lee V."/>
            <person name="Wang Y."/>
            <person name="Carvalho R."/>
            <person name="Voegtly L."/>
            <person name="Shi R."/>
            <person name="Duckworth R."/>
            <person name="Johnson A."/>
            <person name="Loviza R."/>
            <person name="Walstead R."/>
            <person name="Shah Z."/>
            <person name="Kiflezghi M."/>
            <person name="Wade K."/>
            <person name="Ball S.L."/>
            <person name="Bradley K.W."/>
            <person name="Asai D.J."/>
            <person name="Bowman C.A."/>
            <person name="Russell D.A."/>
            <person name="Pope W.H."/>
            <person name="Jacobs-Sera D."/>
            <person name="Hendrix R.W."/>
            <person name="Hatfull G.F."/>
        </authorList>
    </citation>
    <scope>NUCLEOTIDE SEQUENCE [LARGE SCALE GENOMIC DNA]</scope>
    <source>
        <strain evidence="2 3">DSM 27648</strain>
    </source>
</reference>
<evidence type="ECO:0000313" key="3">
    <source>
        <dbReference type="Proteomes" id="UP000064967"/>
    </source>
</evidence>
<dbReference type="STRING" id="1391654.AKJ09_07322"/>
<evidence type="ECO:0000256" key="1">
    <source>
        <dbReference type="SAM" id="Phobius"/>
    </source>
</evidence>
<sequence>MPAPTRTVDRSIAKMIAYKRIVTGSVSLCLAAAIAILGTMREGSKPLVALGFVIFAAGGRWTLRDGLRLRKELERDAGTNP</sequence>
<dbReference type="KEGG" id="llu:AKJ09_07322"/>
<proteinExistence type="predicted"/>
<feature type="transmembrane region" description="Helical" evidence="1">
    <location>
        <begin position="46"/>
        <end position="63"/>
    </location>
</feature>
<keyword evidence="1" id="KW-1133">Transmembrane helix</keyword>
<accession>A0A0K1Q4I8</accession>
<dbReference type="RefSeq" id="WP_146651912.1">
    <property type="nucleotide sequence ID" value="NZ_CP012333.1"/>
</dbReference>
<dbReference type="AlphaFoldDB" id="A0A0K1Q4I8"/>